<evidence type="ECO:0008006" key="4">
    <source>
        <dbReference type="Google" id="ProtNLM"/>
    </source>
</evidence>
<evidence type="ECO:0000313" key="2">
    <source>
        <dbReference type="EMBL" id="THD66619.1"/>
    </source>
</evidence>
<organism evidence="2 3">
    <name type="scientific">Robertkochia marina</name>
    <dbReference type="NCBI Taxonomy" id="1227945"/>
    <lineage>
        <taxon>Bacteria</taxon>
        <taxon>Pseudomonadati</taxon>
        <taxon>Bacteroidota</taxon>
        <taxon>Flavobacteriia</taxon>
        <taxon>Flavobacteriales</taxon>
        <taxon>Flavobacteriaceae</taxon>
        <taxon>Robertkochia</taxon>
    </lineage>
</organism>
<proteinExistence type="predicted"/>
<dbReference type="RefSeq" id="WP_136336691.1">
    <property type="nucleotide sequence ID" value="NZ_QXMP01000003.1"/>
</dbReference>
<comment type="caution">
    <text evidence="2">The sequence shown here is derived from an EMBL/GenBank/DDBJ whole genome shotgun (WGS) entry which is preliminary data.</text>
</comment>
<dbReference type="PROSITE" id="PS51257">
    <property type="entry name" value="PROKAR_LIPOPROTEIN"/>
    <property type="match status" value="1"/>
</dbReference>
<accession>A0A4S3LYF5</accession>
<feature type="chain" id="PRO_5020703012" description="DUF4382 domain-containing protein" evidence="1">
    <location>
        <begin position="24"/>
        <end position="238"/>
    </location>
</feature>
<reference evidence="2 3" key="1">
    <citation type="submission" date="2019-04" db="EMBL/GenBank/DDBJ databases">
        <title>Draft genome sequence of Robertkochia marina CC-AMO-30D.</title>
        <authorList>
            <person name="Hameed A."/>
            <person name="Lin S.-Y."/>
            <person name="Shahina M."/>
            <person name="Lai W.-A."/>
            <person name="Young C.-C."/>
        </authorList>
    </citation>
    <scope>NUCLEOTIDE SEQUENCE [LARGE SCALE GENOMIC DNA]</scope>
    <source>
        <strain evidence="2 3">CC-AMO-30D</strain>
    </source>
</reference>
<dbReference type="EMBL" id="SSMC01000003">
    <property type="protein sequence ID" value="THD66619.1"/>
    <property type="molecule type" value="Genomic_DNA"/>
</dbReference>
<keyword evidence="3" id="KW-1185">Reference proteome</keyword>
<feature type="signal peptide" evidence="1">
    <location>
        <begin position="1"/>
        <end position="23"/>
    </location>
</feature>
<dbReference type="OrthoDB" id="851020at2"/>
<protein>
    <recommendedName>
        <fullName evidence="4">DUF4382 domain-containing protein</fullName>
    </recommendedName>
</protein>
<dbReference type="AlphaFoldDB" id="A0A4S3LYF5"/>
<gene>
    <name evidence="2" type="ORF">E7Z59_12575</name>
</gene>
<sequence>MKRLIPMNWSCLCAMVAFTITLASCSSDLEDVGSGTSILEVSASLIAPVQAKSVLTENRFTGNLNFTSGYIWVSAVEFDGTLDRGTSINRRVERASRIDFMSGEGVPPIDDVIIPSGTYSYVNIEAELRDEDTQPAIVMEGTYTRTDGSSVPLRFEFNSGETFEAETEQTITLTEDATVIGKIVIDPYTWFTNVSAEMMDNANINANGVLLITGEFNEDIYDLVSDGLDESTESEFIN</sequence>
<name>A0A4S3LYF5_9FLAO</name>
<dbReference type="Proteomes" id="UP000305939">
    <property type="component" value="Unassembled WGS sequence"/>
</dbReference>
<keyword evidence="1" id="KW-0732">Signal</keyword>
<evidence type="ECO:0000313" key="3">
    <source>
        <dbReference type="Proteomes" id="UP000305939"/>
    </source>
</evidence>
<evidence type="ECO:0000256" key="1">
    <source>
        <dbReference type="SAM" id="SignalP"/>
    </source>
</evidence>